<feature type="transmembrane region" description="Helical" evidence="2">
    <location>
        <begin position="6"/>
        <end position="27"/>
    </location>
</feature>
<dbReference type="RefSeq" id="WP_343782763.1">
    <property type="nucleotide sequence ID" value="NZ_BAAACZ010000010.1"/>
</dbReference>
<dbReference type="Pfam" id="PF11127">
    <property type="entry name" value="YgaP-like_TM"/>
    <property type="match status" value="1"/>
</dbReference>
<evidence type="ECO:0000256" key="1">
    <source>
        <dbReference type="SAM" id="MobiDB-lite"/>
    </source>
</evidence>
<feature type="region of interest" description="Disordered" evidence="1">
    <location>
        <begin position="74"/>
        <end position="108"/>
    </location>
</feature>
<feature type="compositionally biased region" description="Low complexity" evidence="1">
    <location>
        <begin position="77"/>
        <end position="95"/>
    </location>
</feature>
<dbReference type="Proteomes" id="UP001500740">
    <property type="component" value="Unassembled WGS sequence"/>
</dbReference>
<sequence length="108" mass="12155">MGKQNIGTINALVRLTLGLFFITYGAVRVTKRPWSQRYWLIILASAMKVAEGIVRYCPMTDMVKQQINSRLPFNLFTNSNSNSQNTTTDPSTNETPTDEEVAQKINPS</sequence>
<protein>
    <recommendedName>
        <fullName evidence="3">Inner membrane protein YgaP-like transmembrane domain-containing protein</fullName>
    </recommendedName>
</protein>
<reference evidence="5" key="1">
    <citation type="journal article" date="2019" name="Int. J. Syst. Evol. Microbiol.">
        <title>The Global Catalogue of Microorganisms (GCM) 10K type strain sequencing project: providing services to taxonomists for standard genome sequencing and annotation.</title>
        <authorList>
            <consortium name="The Broad Institute Genomics Platform"/>
            <consortium name="The Broad Institute Genome Sequencing Center for Infectious Disease"/>
            <person name="Wu L."/>
            <person name="Ma J."/>
        </authorList>
    </citation>
    <scope>NUCLEOTIDE SEQUENCE [LARGE SCALE GENOMIC DNA]</scope>
    <source>
        <strain evidence="5">JCM 14193</strain>
    </source>
</reference>
<evidence type="ECO:0000259" key="3">
    <source>
        <dbReference type="Pfam" id="PF11127"/>
    </source>
</evidence>
<name>A0ABP3JPK4_9BACI</name>
<feature type="domain" description="Inner membrane protein YgaP-like transmembrane" evidence="3">
    <location>
        <begin position="3"/>
        <end position="64"/>
    </location>
</feature>
<evidence type="ECO:0000256" key="2">
    <source>
        <dbReference type="SAM" id="Phobius"/>
    </source>
</evidence>
<gene>
    <name evidence="4" type="ORF">GCM10008935_14490</name>
</gene>
<evidence type="ECO:0000313" key="4">
    <source>
        <dbReference type="EMBL" id="GAA0460254.1"/>
    </source>
</evidence>
<organism evidence="4 5">
    <name type="scientific">Alkalibacillus silvisoli</name>
    <dbReference type="NCBI Taxonomy" id="392823"/>
    <lineage>
        <taxon>Bacteria</taxon>
        <taxon>Bacillati</taxon>
        <taxon>Bacillota</taxon>
        <taxon>Bacilli</taxon>
        <taxon>Bacillales</taxon>
        <taxon>Bacillaceae</taxon>
        <taxon>Alkalibacillus</taxon>
    </lineage>
</organism>
<dbReference type="EMBL" id="BAAACZ010000010">
    <property type="protein sequence ID" value="GAA0460254.1"/>
    <property type="molecule type" value="Genomic_DNA"/>
</dbReference>
<keyword evidence="2" id="KW-0812">Transmembrane</keyword>
<proteinExistence type="predicted"/>
<keyword evidence="2" id="KW-0472">Membrane</keyword>
<keyword evidence="2" id="KW-1133">Transmembrane helix</keyword>
<comment type="caution">
    <text evidence="4">The sequence shown here is derived from an EMBL/GenBank/DDBJ whole genome shotgun (WGS) entry which is preliminary data.</text>
</comment>
<evidence type="ECO:0000313" key="5">
    <source>
        <dbReference type="Proteomes" id="UP001500740"/>
    </source>
</evidence>
<dbReference type="InterPro" id="IPR021309">
    <property type="entry name" value="YgaP-like_TM"/>
</dbReference>
<accession>A0ABP3JPK4</accession>
<keyword evidence="5" id="KW-1185">Reference proteome</keyword>